<dbReference type="GO" id="GO:0016020">
    <property type="term" value="C:membrane"/>
    <property type="evidence" value="ECO:0007669"/>
    <property type="project" value="InterPro"/>
</dbReference>
<sequence length="340" mass="37500">MTLNGIIAGAYQYESAKDRPGAKDFGRGAVPIQLGLSIKPTNNDQVFMKFGFGAGNGLNTDDHSFALAPWAADMEDDVRDINGRNRDYLLAAWYKHTFEFSEDHKLGITGGIIDATDYLDDNKYANCEYTQFMNEALTNGPNAFLPSYDIGGAMEWEMGKLAVKGVIMQIGKNDEDKSYHFYGAQVGYTIETPIGEGTYRVMFDTTSDDCSNPDGSDTESLKGVILSFDQEIGDILGAWIRFGWSDDKAIVCFQDLYSGGINISGKLWGREQDNAGIGYAYLKGGNQEIENSQVAEAYVRIGLNEIFSTTFDLQYINDNHKDSADDVNGWVSGIRMTAAF</sequence>
<dbReference type="GO" id="GO:0015288">
    <property type="term" value="F:porin activity"/>
    <property type="evidence" value="ECO:0007669"/>
    <property type="project" value="InterPro"/>
</dbReference>
<dbReference type="GO" id="GO:0008643">
    <property type="term" value="P:carbohydrate transport"/>
    <property type="evidence" value="ECO:0007669"/>
    <property type="project" value="InterPro"/>
</dbReference>
<dbReference type="InterPro" id="IPR038673">
    <property type="entry name" value="OprB_sf"/>
</dbReference>
<reference evidence="3" key="1">
    <citation type="journal article" date="2011" name="Environ. Microbiol.">
        <title>Genomic insights into the metabolic potential of the polycyclic aromatic hydrocarbon degrading sulfate-reducing Deltaproteobacterium N47.</title>
        <authorList>
            <person name="Bergmann F."/>
            <person name="Selesi D."/>
            <person name="Weinmaier T."/>
            <person name="Tischler P."/>
            <person name="Rattei T."/>
            <person name="Meckenstock R.U."/>
        </authorList>
    </citation>
    <scope>NUCLEOTIDE SEQUENCE</scope>
</reference>
<evidence type="ECO:0000256" key="2">
    <source>
        <dbReference type="RuleBase" id="RU363072"/>
    </source>
</evidence>
<dbReference type="Gene3D" id="2.40.160.180">
    <property type="entry name" value="Carbohydrate-selective porin OprB"/>
    <property type="match status" value="1"/>
</dbReference>
<proteinExistence type="inferred from homology"/>
<dbReference type="AlphaFoldDB" id="E1Y8G0"/>
<evidence type="ECO:0000313" key="3">
    <source>
        <dbReference type="EMBL" id="CBX26854.1"/>
    </source>
</evidence>
<protein>
    <submittedName>
        <fullName evidence="3">Uncharacterized protein</fullName>
    </submittedName>
</protein>
<organism evidence="3">
    <name type="scientific">uncultured Desulfobacterium sp</name>
    <dbReference type="NCBI Taxonomy" id="201089"/>
    <lineage>
        <taxon>Bacteria</taxon>
        <taxon>Pseudomonadati</taxon>
        <taxon>Thermodesulfobacteriota</taxon>
        <taxon>Desulfobacteria</taxon>
        <taxon>Desulfobacterales</taxon>
        <taxon>Desulfobacteriaceae</taxon>
        <taxon>Desulfobacterium</taxon>
        <taxon>environmental samples</taxon>
    </lineage>
</organism>
<gene>
    <name evidence="3" type="ORF">N47_A08830</name>
</gene>
<comment type="similarity">
    <text evidence="1 2">Belongs to the OprB family.</text>
</comment>
<accession>E1Y8G0</accession>
<dbReference type="Pfam" id="PF04966">
    <property type="entry name" value="OprB"/>
    <property type="match status" value="1"/>
</dbReference>
<dbReference type="InterPro" id="IPR007049">
    <property type="entry name" value="Carb-sel_porin_OprB"/>
</dbReference>
<evidence type="ECO:0000256" key="1">
    <source>
        <dbReference type="ARBA" id="ARBA00008769"/>
    </source>
</evidence>
<name>E1Y8G0_9BACT</name>
<dbReference type="EMBL" id="FR695864">
    <property type="protein sequence ID" value="CBX26854.1"/>
    <property type="molecule type" value="Genomic_DNA"/>
</dbReference>